<accession>A0AAQ3MBK5</accession>
<proteinExistence type="predicted"/>
<sequence length="91" mass="9449">MSQLIEVISDDSAQQLVGGKAWGKNWGIDKPKNRKLGNIQNIVSPIRSSAISTSNAIAINISIFSVNSPQVATATAVSNAASLVEGNSILA</sequence>
<organism evidence="1 2">
    <name type="scientific">Synechococcus elongatus PCC 11801</name>
    <dbReference type="NCBI Taxonomy" id="2219813"/>
    <lineage>
        <taxon>Bacteria</taxon>
        <taxon>Bacillati</taxon>
        <taxon>Cyanobacteriota</taxon>
        <taxon>Cyanophyceae</taxon>
        <taxon>Synechococcales</taxon>
        <taxon>Synechococcaceae</taxon>
        <taxon>Synechococcus</taxon>
    </lineage>
</organism>
<reference evidence="1 2" key="1">
    <citation type="journal article" date="2018" name="Sci. Rep.">
        <title>Genome Features and Biochemical Characteristics of a Robust, Fast Growing and Naturally Transformable Cyanobacterium Synechococcus elongatus PCC 11801 Isolated from India.</title>
        <authorList>
            <person name="Jaiswal D."/>
            <person name="Sengupta A."/>
            <person name="Sohoni S."/>
            <person name="Sengupta S."/>
            <person name="Phadnavis A.G."/>
            <person name="Pakrasi H.B."/>
            <person name="Wangikar P.P."/>
        </authorList>
    </citation>
    <scope>NUCLEOTIDE SEQUENCE [LARGE SCALE GENOMIC DNA]</scope>
    <source>
        <strain evidence="1 2">PCC 11801</strain>
    </source>
</reference>
<dbReference type="Proteomes" id="UP000267249">
    <property type="component" value="Chromosome"/>
</dbReference>
<dbReference type="EMBL" id="CP030139">
    <property type="protein sequence ID" value="WVS92366.1"/>
    <property type="molecule type" value="Genomic_DNA"/>
</dbReference>
<gene>
    <name evidence="1" type="ORF">DOP62_13615</name>
</gene>
<dbReference type="AlphaFoldDB" id="A0AAQ3MBK5"/>
<evidence type="ECO:0000313" key="2">
    <source>
        <dbReference type="Proteomes" id="UP000267249"/>
    </source>
</evidence>
<name>A0AAQ3MBK5_SYNEL</name>
<dbReference type="RefSeq" id="WP_208672600.1">
    <property type="nucleotide sequence ID" value="NZ_CP030139.2"/>
</dbReference>
<evidence type="ECO:0000313" key="1">
    <source>
        <dbReference type="EMBL" id="WVS92366.1"/>
    </source>
</evidence>
<protein>
    <submittedName>
        <fullName evidence="1">Uncharacterized protein</fullName>
    </submittedName>
</protein>